<dbReference type="Pfam" id="PF08279">
    <property type="entry name" value="HTH_11"/>
    <property type="match status" value="1"/>
</dbReference>
<evidence type="ECO:0000313" key="3">
    <source>
        <dbReference type="Proteomes" id="UP001181046"/>
    </source>
</evidence>
<evidence type="ECO:0000259" key="1">
    <source>
        <dbReference type="Pfam" id="PF08279"/>
    </source>
</evidence>
<dbReference type="PANTHER" id="PTHR34580:SF9">
    <property type="entry name" value="SLL5097 PROTEIN"/>
    <property type="match status" value="1"/>
</dbReference>
<name>A0ABU3FBZ1_9ENTE</name>
<sequence length="312" mass="35960">MKKSERLNLELAFLSNKVVFQLQDLMTTFDISKRTALRDVAALEELGLPLYSEVGPGGGYKITQHRSMIPIYFNNQEVSAIFFALKALKNLSSTPFSQSYPRITDKLMASLSPSQQATVRMMQGAVHYYTGASISHPQFLNDFLTIILETRPAEILCPVRWGAKTVEIQAFELLYRNGIWFCEAVLLSSKEWVTLRIDQVEAFKLIKEPPTVFDRSQLHKLKQHYEKTHHDIAFYCLLTQKGAEKFEKNHYPNMHLRMLGEQYELYGGYNKDEYEYMIEYLLSFGAEVKVQSPPALQQGYIAKLKILVSNYE</sequence>
<dbReference type="SUPFAM" id="SSF46785">
    <property type="entry name" value="Winged helix' DNA-binding domain"/>
    <property type="match status" value="1"/>
</dbReference>
<proteinExistence type="predicted"/>
<accession>A0ABU3FBZ1</accession>
<comment type="caution">
    <text evidence="2">The sequence shown here is derived from an EMBL/GenBank/DDBJ whole genome shotgun (WGS) entry which is preliminary data.</text>
</comment>
<dbReference type="Proteomes" id="UP001181046">
    <property type="component" value="Unassembled WGS sequence"/>
</dbReference>
<reference evidence="2" key="1">
    <citation type="submission" date="2023-03" db="EMBL/GenBank/DDBJ databases">
        <authorList>
            <person name="Shen W."/>
            <person name="Cai J."/>
        </authorList>
    </citation>
    <scope>NUCLEOTIDE SEQUENCE</scope>
    <source>
        <strain evidence="2">P66-3</strain>
    </source>
</reference>
<dbReference type="InterPro" id="IPR013196">
    <property type="entry name" value="HTH_11"/>
</dbReference>
<feature type="domain" description="Helix-turn-helix type 11" evidence="1">
    <location>
        <begin position="6"/>
        <end position="61"/>
    </location>
</feature>
<dbReference type="InterPro" id="IPR036390">
    <property type="entry name" value="WH_DNA-bd_sf"/>
</dbReference>
<gene>
    <name evidence="2" type="ORF">P7H27_05505</name>
</gene>
<evidence type="ECO:0000313" key="2">
    <source>
        <dbReference type="EMBL" id="MDT2759215.1"/>
    </source>
</evidence>
<dbReference type="PANTHER" id="PTHR34580">
    <property type="match status" value="1"/>
</dbReference>
<keyword evidence="3" id="KW-1185">Reference proteome</keyword>
<organism evidence="2 3">
    <name type="scientific">Enterococcus xiangfangensis</name>
    <dbReference type="NCBI Taxonomy" id="1296537"/>
    <lineage>
        <taxon>Bacteria</taxon>
        <taxon>Bacillati</taxon>
        <taxon>Bacillota</taxon>
        <taxon>Bacilli</taxon>
        <taxon>Lactobacillales</taxon>
        <taxon>Enterococcaceae</taxon>
        <taxon>Enterococcus</taxon>
    </lineage>
</organism>
<dbReference type="RefSeq" id="WP_311829720.1">
    <property type="nucleotide sequence ID" value="NZ_JARQAJ010000002.1"/>
</dbReference>
<dbReference type="InterPro" id="IPR036388">
    <property type="entry name" value="WH-like_DNA-bd_sf"/>
</dbReference>
<protein>
    <submittedName>
        <fullName evidence="2">WYL domain-containing protein</fullName>
    </submittedName>
</protein>
<dbReference type="Gene3D" id="1.10.10.10">
    <property type="entry name" value="Winged helix-like DNA-binding domain superfamily/Winged helix DNA-binding domain"/>
    <property type="match status" value="1"/>
</dbReference>
<dbReference type="InterPro" id="IPR051534">
    <property type="entry name" value="CBASS_pafABC_assoc_protein"/>
</dbReference>
<dbReference type="EMBL" id="JARQAJ010000002">
    <property type="protein sequence ID" value="MDT2759215.1"/>
    <property type="molecule type" value="Genomic_DNA"/>
</dbReference>